<proteinExistence type="predicted"/>
<protein>
    <submittedName>
        <fullName evidence="2">Uncharacterized protein</fullName>
    </submittedName>
</protein>
<gene>
    <name evidence="2" type="ORF">A5481_12465</name>
</gene>
<feature type="compositionally biased region" description="Basic residues" evidence="1">
    <location>
        <begin position="96"/>
        <end position="105"/>
    </location>
</feature>
<dbReference type="Proteomes" id="UP000078316">
    <property type="component" value="Unassembled WGS sequence"/>
</dbReference>
<organism evidence="2 3">
    <name type="scientific">Methylobacterium platani</name>
    <dbReference type="NCBI Taxonomy" id="427683"/>
    <lineage>
        <taxon>Bacteria</taxon>
        <taxon>Pseudomonadati</taxon>
        <taxon>Pseudomonadota</taxon>
        <taxon>Alphaproteobacteria</taxon>
        <taxon>Hyphomicrobiales</taxon>
        <taxon>Methylobacteriaceae</taxon>
        <taxon>Methylobacterium</taxon>
    </lineage>
</organism>
<evidence type="ECO:0000256" key="1">
    <source>
        <dbReference type="SAM" id="MobiDB-lite"/>
    </source>
</evidence>
<sequence>MAGMDRDDMRLAGRVMEALRLRDAHAGYMEMLRAEAAASPPGRPGAIAEAQVKAADLDARLSRVLRRVQVKDDTPEPLVRLVAEERSRATAPVRQTRGRRGGSAG</sequence>
<reference evidence="2 3" key="1">
    <citation type="submission" date="2016-04" db="EMBL/GenBank/DDBJ databases">
        <authorList>
            <person name="Evans L.H."/>
            <person name="Alamgir A."/>
            <person name="Owens N."/>
            <person name="Weber N.D."/>
            <person name="Virtaneva K."/>
            <person name="Barbian K."/>
            <person name="Babar A."/>
            <person name="Rosenke K."/>
        </authorList>
    </citation>
    <scope>NUCLEOTIDE SEQUENCE [LARGE SCALE GENOMIC DNA]</scope>
    <source>
        <strain evidence="2 3">PMB02</strain>
    </source>
</reference>
<feature type="region of interest" description="Disordered" evidence="1">
    <location>
        <begin position="83"/>
        <end position="105"/>
    </location>
</feature>
<evidence type="ECO:0000313" key="3">
    <source>
        <dbReference type="Proteomes" id="UP000078316"/>
    </source>
</evidence>
<dbReference type="AlphaFoldDB" id="A0A179SAP6"/>
<dbReference type="RefSeq" id="WP_048434716.1">
    <property type="nucleotide sequence ID" value="NZ_LWHQ01000021.1"/>
</dbReference>
<evidence type="ECO:0000313" key="2">
    <source>
        <dbReference type="EMBL" id="OAS24899.1"/>
    </source>
</evidence>
<dbReference type="EMBL" id="LWHQ01000021">
    <property type="protein sequence ID" value="OAS24899.1"/>
    <property type="molecule type" value="Genomic_DNA"/>
</dbReference>
<comment type="caution">
    <text evidence="2">The sequence shown here is derived from an EMBL/GenBank/DDBJ whole genome shotgun (WGS) entry which is preliminary data.</text>
</comment>
<name>A0A179SAP6_9HYPH</name>
<accession>A0A179SAP6</accession>